<dbReference type="RefSeq" id="XP_013755655.1">
    <property type="nucleotide sequence ID" value="XM_013900201.1"/>
</dbReference>
<dbReference type="Pfam" id="PF02750">
    <property type="entry name" value="Synapsin_C"/>
    <property type="match status" value="1"/>
</dbReference>
<dbReference type="Gene3D" id="3.30.470.20">
    <property type="entry name" value="ATP-grasp fold, B domain"/>
    <property type="match status" value="1"/>
</dbReference>
<dbReference type="Proteomes" id="UP000054408">
    <property type="component" value="Unassembled WGS sequence"/>
</dbReference>
<evidence type="ECO:0000313" key="9">
    <source>
        <dbReference type="Proteomes" id="UP000054408"/>
    </source>
</evidence>
<dbReference type="GeneID" id="25566691"/>
<dbReference type="PRINTS" id="PR01368">
    <property type="entry name" value="SYNAPSIN"/>
</dbReference>
<organism evidence="8 9">
    <name type="scientific">Thecamonas trahens ATCC 50062</name>
    <dbReference type="NCBI Taxonomy" id="461836"/>
    <lineage>
        <taxon>Eukaryota</taxon>
        <taxon>Apusozoa</taxon>
        <taxon>Apusomonadida</taxon>
        <taxon>Apusomonadidae</taxon>
        <taxon>Thecamonas</taxon>
    </lineage>
</organism>
<dbReference type="InterPro" id="IPR020897">
    <property type="entry name" value="Synapsin_pre-ATP-grasp_dom"/>
</dbReference>
<dbReference type="PANTHER" id="PTHR10841">
    <property type="entry name" value="SYNAPSIN"/>
    <property type="match status" value="1"/>
</dbReference>
<evidence type="ECO:0000256" key="5">
    <source>
        <dbReference type="SAM" id="MobiDB-lite"/>
    </source>
</evidence>
<evidence type="ECO:0000259" key="7">
    <source>
        <dbReference type="Pfam" id="PF02750"/>
    </source>
</evidence>
<dbReference type="Gene3D" id="3.40.50.20">
    <property type="match status" value="1"/>
</dbReference>
<dbReference type="InterPro" id="IPR013815">
    <property type="entry name" value="ATP_grasp_subdomain_1"/>
</dbReference>
<evidence type="ECO:0000313" key="8">
    <source>
        <dbReference type="EMBL" id="KNC51782.1"/>
    </source>
</evidence>
<dbReference type="OrthoDB" id="10249572at2759"/>
<dbReference type="OMA" id="ANMEEDM"/>
<dbReference type="eggNOG" id="KOG3895">
    <property type="taxonomic scope" value="Eukaryota"/>
</dbReference>
<dbReference type="Gene3D" id="3.30.1490.20">
    <property type="entry name" value="ATP-grasp fold, A domain"/>
    <property type="match status" value="1"/>
</dbReference>
<dbReference type="InterPro" id="IPR020898">
    <property type="entry name" value="Synapsin_ATP-bd_dom"/>
</dbReference>
<dbReference type="PANTHER" id="PTHR10841:SF17">
    <property type="entry name" value="SYNAPSIN"/>
    <property type="match status" value="1"/>
</dbReference>
<keyword evidence="9" id="KW-1185">Reference proteome</keyword>
<name>A0A0L0DHJ1_THETB</name>
<comment type="similarity">
    <text evidence="1">Belongs to the synapsin family.</text>
</comment>
<feature type="compositionally biased region" description="Acidic residues" evidence="5">
    <location>
        <begin position="355"/>
        <end position="367"/>
    </location>
</feature>
<reference evidence="8 9" key="1">
    <citation type="submission" date="2010-05" db="EMBL/GenBank/DDBJ databases">
        <title>The Genome Sequence of Thecamonas trahens ATCC 50062.</title>
        <authorList>
            <consortium name="The Broad Institute Genome Sequencing Platform"/>
            <person name="Russ C."/>
            <person name="Cuomo C."/>
            <person name="Shea T."/>
            <person name="Young S.K."/>
            <person name="Zeng Q."/>
            <person name="Koehrsen M."/>
            <person name="Haas B."/>
            <person name="Borodovsky M."/>
            <person name="Guigo R."/>
            <person name="Alvarado L."/>
            <person name="Berlin A."/>
            <person name="Bochicchio J."/>
            <person name="Borenstein D."/>
            <person name="Chapman S."/>
            <person name="Chen Z."/>
            <person name="Freedman E."/>
            <person name="Gellesch M."/>
            <person name="Goldberg J."/>
            <person name="Griggs A."/>
            <person name="Gujja S."/>
            <person name="Heilman E."/>
            <person name="Heiman D."/>
            <person name="Hepburn T."/>
            <person name="Howarth C."/>
            <person name="Jen D."/>
            <person name="Larson L."/>
            <person name="Mehta T."/>
            <person name="Park D."/>
            <person name="Pearson M."/>
            <person name="Roberts A."/>
            <person name="Saif S."/>
            <person name="Shenoy N."/>
            <person name="Sisk P."/>
            <person name="Stolte C."/>
            <person name="Sykes S."/>
            <person name="Thomson T."/>
            <person name="Walk T."/>
            <person name="White J."/>
            <person name="Yandava C."/>
            <person name="Burger G."/>
            <person name="Gray M.W."/>
            <person name="Holland P.W.H."/>
            <person name="King N."/>
            <person name="Lang F.B.F."/>
            <person name="Roger A.J."/>
            <person name="Ruiz-Trillo I."/>
            <person name="Lander E."/>
            <person name="Nusbaum C."/>
        </authorList>
    </citation>
    <scope>NUCLEOTIDE SEQUENCE [LARGE SCALE GENOMIC DNA]</scope>
    <source>
        <strain evidence="8 9">ATCC 50062</strain>
    </source>
</reference>
<keyword evidence="3" id="KW-0770">Synapse</keyword>
<dbReference type="AlphaFoldDB" id="A0A0L0DHJ1"/>
<dbReference type="InterPro" id="IPR001359">
    <property type="entry name" value="Synapsin"/>
</dbReference>
<protein>
    <submittedName>
        <fullName evidence="8">Synapsin short isoform</fullName>
    </submittedName>
</protein>
<sequence length="367" mass="40005">MFSWFSRSSQASESSLPLRHVLVIDTAATDWAATFAAADSAEAGGWPWKIEVTQAEWADVRVTAETSRGKRKTPLVFVRGGGAPCRPDLVLVRSLVRGLTPDRDYRNQMYALRMAGVTAVNSWESIMNCQERPWLHAALLDLVDAVGHDAFPLIDQQLFPLAGSISFPSFMPCVIKVGHAEAGYGKMRVFSDKDLTDASSLLALHRDYATIEPYIDEDAREYDLRIQKIGPHIRAYKRYSPNWKGNVGTALIEEIAVTPAYARWAELAAGLFGGIDICTVDAIHLHDGSDVILEVNDTASGFMTGNEWEDNLHVAAVVRARLAGDDPCAGGSVLALHPPVSSEGNQTDASQTDAGDVDDDSDWSSDQ</sequence>
<evidence type="ECO:0000256" key="1">
    <source>
        <dbReference type="ARBA" id="ARBA00008243"/>
    </source>
</evidence>
<feature type="domain" description="Synapsin ATP-binding" evidence="7">
    <location>
        <begin position="121"/>
        <end position="319"/>
    </location>
</feature>
<comment type="subcellular location">
    <subcellularLocation>
        <location evidence="4">Synapse</location>
    </subcellularLocation>
</comment>
<dbReference type="STRING" id="461836.A0A0L0DHJ1"/>
<dbReference type="GO" id="GO:0005524">
    <property type="term" value="F:ATP binding"/>
    <property type="evidence" value="ECO:0007669"/>
    <property type="project" value="InterPro"/>
</dbReference>
<evidence type="ECO:0000259" key="6">
    <source>
        <dbReference type="Pfam" id="PF02078"/>
    </source>
</evidence>
<dbReference type="EMBL" id="GL349470">
    <property type="protein sequence ID" value="KNC51782.1"/>
    <property type="molecule type" value="Genomic_DNA"/>
</dbReference>
<evidence type="ECO:0000256" key="4">
    <source>
        <dbReference type="ARBA" id="ARBA00034103"/>
    </source>
</evidence>
<evidence type="ECO:0000256" key="3">
    <source>
        <dbReference type="ARBA" id="ARBA00023018"/>
    </source>
</evidence>
<feature type="domain" description="Synapsin pre-ATP-grasp" evidence="6">
    <location>
        <begin position="19"/>
        <end position="117"/>
    </location>
</feature>
<keyword evidence="2" id="KW-0597">Phosphoprotein</keyword>
<feature type="region of interest" description="Disordered" evidence="5">
    <location>
        <begin position="333"/>
        <end position="367"/>
    </location>
</feature>
<gene>
    <name evidence="8" type="ORF">AMSG_07858</name>
</gene>
<dbReference type="SUPFAM" id="SSF52440">
    <property type="entry name" value="PreATP-grasp domain"/>
    <property type="match status" value="1"/>
</dbReference>
<accession>A0A0L0DHJ1</accession>
<dbReference type="SUPFAM" id="SSF56059">
    <property type="entry name" value="Glutathione synthetase ATP-binding domain-like"/>
    <property type="match status" value="1"/>
</dbReference>
<dbReference type="InterPro" id="IPR016185">
    <property type="entry name" value="PreATP-grasp_dom_sf"/>
</dbReference>
<evidence type="ECO:0000256" key="2">
    <source>
        <dbReference type="ARBA" id="ARBA00022553"/>
    </source>
</evidence>
<proteinExistence type="inferred from homology"/>
<dbReference type="Pfam" id="PF02078">
    <property type="entry name" value="Synapsin"/>
    <property type="match status" value="1"/>
</dbReference>